<dbReference type="AlphaFoldDB" id="A0A210QN74"/>
<feature type="region of interest" description="Disordered" evidence="2">
    <location>
        <begin position="577"/>
        <end position="686"/>
    </location>
</feature>
<feature type="region of interest" description="Disordered" evidence="2">
    <location>
        <begin position="309"/>
        <end position="341"/>
    </location>
</feature>
<feature type="compositionally biased region" description="Low complexity" evidence="2">
    <location>
        <begin position="673"/>
        <end position="682"/>
    </location>
</feature>
<organism evidence="4 5">
    <name type="scientific">Mizuhopecten yessoensis</name>
    <name type="common">Japanese scallop</name>
    <name type="synonym">Patinopecten yessoensis</name>
    <dbReference type="NCBI Taxonomy" id="6573"/>
    <lineage>
        <taxon>Eukaryota</taxon>
        <taxon>Metazoa</taxon>
        <taxon>Spiralia</taxon>
        <taxon>Lophotrochozoa</taxon>
        <taxon>Mollusca</taxon>
        <taxon>Bivalvia</taxon>
        <taxon>Autobranchia</taxon>
        <taxon>Pteriomorphia</taxon>
        <taxon>Pectinida</taxon>
        <taxon>Pectinoidea</taxon>
        <taxon>Pectinidae</taxon>
        <taxon>Mizuhopecten</taxon>
    </lineage>
</organism>
<dbReference type="SUPFAM" id="SSF81606">
    <property type="entry name" value="PP2C-like"/>
    <property type="match status" value="1"/>
</dbReference>
<dbReference type="InterPro" id="IPR015655">
    <property type="entry name" value="PP2C"/>
</dbReference>
<dbReference type="InterPro" id="IPR001932">
    <property type="entry name" value="PPM-type_phosphatase-like_dom"/>
</dbReference>
<keyword evidence="5" id="KW-1185">Reference proteome</keyword>
<dbReference type="Pfam" id="PF00481">
    <property type="entry name" value="PP2C"/>
    <property type="match status" value="1"/>
</dbReference>
<dbReference type="SMART" id="SM00332">
    <property type="entry name" value="PP2Cc"/>
    <property type="match status" value="1"/>
</dbReference>
<reference evidence="4 5" key="1">
    <citation type="journal article" date="2017" name="Nat. Ecol. Evol.">
        <title>Scallop genome provides insights into evolution of bilaterian karyotype and development.</title>
        <authorList>
            <person name="Wang S."/>
            <person name="Zhang J."/>
            <person name="Jiao W."/>
            <person name="Li J."/>
            <person name="Xun X."/>
            <person name="Sun Y."/>
            <person name="Guo X."/>
            <person name="Huan P."/>
            <person name="Dong B."/>
            <person name="Zhang L."/>
            <person name="Hu X."/>
            <person name="Sun X."/>
            <person name="Wang J."/>
            <person name="Zhao C."/>
            <person name="Wang Y."/>
            <person name="Wang D."/>
            <person name="Huang X."/>
            <person name="Wang R."/>
            <person name="Lv J."/>
            <person name="Li Y."/>
            <person name="Zhang Z."/>
            <person name="Liu B."/>
            <person name="Lu W."/>
            <person name="Hui Y."/>
            <person name="Liang J."/>
            <person name="Zhou Z."/>
            <person name="Hou R."/>
            <person name="Li X."/>
            <person name="Liu Y."/>
            <person name="Li H."/>
            <person name="Ning X."/>
            <person name="Lin Y."/>
            <person name="Zhao L."/>
            <person name="Xing Q."/>
            <person name="Dou J."/>
            <person name="Li Y."/>
            <person name="Mao J."/>
            <person name="Guo H."/>
            <person name="Dou H."/>
            <person name="Li T."/>
            <person name="Mu C."/>
            <person name="Jiang W."/>
            <person name="Fu Q."/>
            <person name="Fu X."/>
            <person name="Miao Y."/>
            <person name="Liu J."/>
            <person name="Yu Q."/>
            <person name="Li R."/>
            <person name="Liao H."/>
            <person name="Li X."/>
            <person name="Kong Y."/>
            <person name="Jiang Z."/>
            <person name="Chourrout D."/>
            <person name="Li R."/>
            <person name="Bao Z."/>
        </authorList>
    </citation>
    <scope>NUCLEOTIDE SEQUENCE [LARGE SCALE GENOMIC DNA]</scope>
    <source>
        <strain evidence="4 5">PY_sf001</strain>
    </source>
</reference>
<evidence type="ECO:0000256" key="2">
    <source>
        <dbReference type="SAM" id="MobiDB-lite"/>
    </source>
</evidence>
<dbReference type="PROSITE" id="PS51746">
    <property type="entry name" value="PPM_2"/>
    <property type="match status" value="1"/>
</dbReference>
<dbReference type="GO" id="GO:0004722">
    <property type="term" value="F:protein serine/threonine phosphatase activity"/>
    <property type="evidence" value="ECO:0007669"/>
    <property type="project" value="InterPro"/>
</dbReference>
<dbReference type="Proteomes" id="UP000242188">
    <property type="component" value="Unassembled WGS sequence"/>
</dbReference>
<comment type="caution">
    <text evidence="4">The sequence shown here is derived from an EMBL/GenBank/DDBJ whole genome shotgun (WGS) entry which is preliminary data.</text>
</comment>
<gene>
    <name evidence="4" type="ORF">KP79_PYT24504</name>
</gene>
<feature type="region of interest" description="Disordered" evidence="2">
    <location>
        <begin position="1"/>
        <end position="27"/>
    </location>
</feature>
<dbReference type="PANTHER" id="PTHR13832">
    <property type="entry name" value="PROTEIN PHOSPHATASE 2C"/>
    <property type="match status" value="1"/>
</dbReference>
<feature type="compositionally biased region" description="Acidic residues" evidence="2">
    <location>
        <begin position="404"/>
        <end position="420"/>
    </location>
</feature>
<sequence>MALQHRRSDLSTVGDTPEPPKPSDIQEGTEEYHLTKEFQGIDIIRSDTPETLLPELSITPDISIICEKCKEHIDLPSLRDHRIYHENLSILKYNGSAKPTTTDALLRRRNAILRKLKSSATADKPLEPKSIQRVNDAYEYLKSEIDGTFGEFRHIDEDVSTGVKGVALNCSPGCVTSVGICSTRNERWKSYMEDAHVYQDFFGEDRNKCYLALFDGHHGRFAAEIAAAELHHLLLYEMAKFDPRTKCLPHNIGENQEMFQYQFERPSTKESERGILHDESVNIVQQIIKLCEDKYDEIIKEKALSLDVKEKAHSEETPKSDDEKNSDKNITEKTPRKKKKEKSVFTIKMENALKKSYYLIDILLSYGKDECSRVRWSGSSAVTLVIHNTDNSNIIDRPISTVPEVEEEVNSEDRAEETEKEDPKEESGGLEPPRELGMIYLANAGNVRAVLVRGNKPYTLTKDHSPNNPKENERILKAGGDISESTKEMRVNGVLAATRGFGNHGDVKLKRCVLVDPHTITVPVDQYAQFLILASHGVWEVFTEQEAASLLLKLLPSNFIPAPSTASSTIKQLLKPSASSIQGGTDPGQRQVSFSQIDRHSTPSQGSKEEELELEPQVEMEVKVEPQTPFEDEPQIIAPKREKLKSAGSIISEKSENSGKTQKSEKKSERSSRSMSAKSVRSVKSDKNGKSRLVYYDDDMLPEIGSHVRHSDDEDSGNDADIETVTDILSIPAFSRLSSYGRTMSREHIQREFAKTMAEHLIQAALLAGAKDNITVTVVLLAGCGL</sequence>
<comment type="similarity">
    <text evidence="1">Belongs to the PP2C family.</text>
</comment>
<name>A0A210QN74_MIZYE</name>
<proteinExistence type="inferred from homology"/>
<evidence type="ECO:0000313" key="5">
    <source>
        <dbReference type="Proteomes" id="UP000242188"/>
    </source>
</evidence>
<evidence type="ECO:0000259" key="3">
    <source>
        <dbReference type="PROSITE" id="PS51746"/>
    </source>
</evidence>
<evidence type="ECO:0000256" key="1">
    <source>
        <dbReference type="ARBA" id="ARBA00006702"/>
    </source>
</evidence>
<feature type="domain" description="PPM-type phosphatase" evidence="3">
    <location>
        <begin position="177"/>
        <end position="781"/>
    </location>
</feature>
<dbReference type="CDD" id="cd00143">
    <property type="entry name" value="PP2Cc"/>
    <property type="match status" value="1"/>
</dbReference>
<dbReference type="InterPro" id="IPR036457">
    <property type="entry name" value="PPM-type-like_dom_sf"/>
</dbReference>
<accession>A0A210QN74</accession>
<dbReference type="OrthoDB" id="343114at2759"/>
<feature type="region of interest" description="Disordered" evidence="2">
    <location>
        <begin position="401"/>
        <end position="433"/>
    </location>
</feature>
<feature type="compositionally biased region" description="Basic and acidic residues" evidence="2">
    <location>
        <begin position="653"/>
        <end position="672"/>
    </location>
</feature>
<feature type="compositionally biased region" description="Basic and acidic residues" evidence="2">
    <location>
        <begin position="309"/>
        <end position="334"/>
    </location>
</feature>
<evidence type="ECO:0000313" key="4">
    <source>
        <dbReference type="EMBL" id="OWF50171.1"/>
    </source>
</evidence>
<dbReference type="EMBL" id="NEDP02002754">
    <property type="protein sequence ID" value="OWF50171.1"/>
    <property type="molecule type" value="Genomic_DNA"/>
</dbReference>
<dbReference type="STRING" id="6573.A0A210QN74"/>
<dbReference type="PANTHER" id="PTHR13832:SF837">
    <property type="entry name" value="PROTEIN PHOSPHATASE 2C-LIKE DOMAIN-CONTAINING PROTEIN 1"/>
    <property type="match status" value="1"/>
</dbReference>
<protein>
    <submittedName>
        <fullName evidence="4">Protein phosphatase 2C-like domain-containing protein 1</fullName>
    </submittedName>
</protein>
<dbReference type="Gene3D" id="3.60.40.10">
    <property type="entry name" value="PPM-type phosphatase domain"/>
    <property type="match status" value="1"/>
</dbReference>
<feature type="compositionally biased region" description="Polar residues" evidence="2">
    <location>
        <begin position="577"/>
        <end position="606"/>
    </location>
</feature>